<keyword evidence="1 6" id="KW-0645">Protease</keyword>
<dbReference type="PATRIC" id="fig|67855.3.peg.491"/>
<evidence type="ECO:0000313" key="10">
    <source>
        <dbReference type="EMBL" id="KMK52492.1"/>
    </source>
</evidence>
<comment type="caution">
    <text evidence="10">The sequence shown here is derived from an EMBL/GenBank/DDBJ whole genome shotgun (WGS) entry which is preliminary data.</text>
</comment>
<evidence type="ECO:0000256" key="7">
    <source>
        <dbReference type="SAM" id="MobiDB-lite"/>
    </source>
</evidence>
<evidence type="ECO:0000259" key="9">
    <source>
        <dbReference type="Pfam" id="PF01435"/>
    </source>
</evidence>
<accession>A0A0J5S6K3</accession>
<feature type="region of interest" description="Disordered" evidence="7">
    <location>
        <begin position="217"/>
        <end position="243"/>
    </location>
</feature>
<sequence>MILKPLRTLALIASFSTLLTACVTTASINNDAAHNYAQVKQQAQAQNAVDTSSTTAKRIHTVFNQMKPYAEKANKTGVPFQWEITVLKSNERNAWAMPGGKMAFYTGLVDALNLTNDEIAVVMGHEMAHALEEHGKSNRTFSTVTGVLAQVGSIALQTQGIQTNYGGVDLVGTLADLGLNKPFSRSQETEADEVGLMLMAQAGYNPEAAPTLWEKMSKAKGTSDSGLASLASTHPSNASRQENLARLVPKAKAIYQARQ</sequence>
<feature type="signal peptide" evidence="8">
    <location>
        <begin position="1"/>
        <end position="21"/>
    </location>
</feature>
<keyword evidence="5 6" id="KW-0482">Metalloprotease</keyword>
<dbReference type="Proteomes" id="UP000036270">
    <property type="component" value="Unassembled WGS sequence"/>
</dbReference>
<evidence type="ECO:0000256" key="3">
    <source>
        <dbReference type="ARBA" id="ARBA00022801"/>
    </source>
</evidence>
<keyword evidence="4 6" id="KW-0862">Zinc</keyword>
<dbReference type="PANTHER" id="PTHR22726:SF1">
    <property type="entry name" value="METALLOENDOPEPTIDASE OMA1, MITOCHONDRIAL"/>
    <property type="match status" value="1"/>
</dbReference>
<dbReference type="PROSITE" id="PS51257">
    <property type="entry name" value="PROKAR_LIPOPROTEIN"/>
    <property type="match status" value="1"/>
</dbReference>
<dbReference type="GO" id="GO:0051603">
    <property type="term" value="P:proteolysis involved in protein catabolic process"/>
    <property type="evidence" value="ECO:0007669"/>
    <property type="project" value="TreeGrafter"/>
</dbReference>
<keyword evidence="2" id="KW-0479">Metal-binding</keyword>
<dbReference type="EMBL" id="JWIZ01000002">
    <property type="protein sequence ID" value="KMK52492.1"/>
    <property type="molecule type" value="Genomic_DNA"/>
</dbReference>
<dbReference type="AlphaFoldDB" id="A0A0J5S6K3"/>
<feature type="chain" id="PRO_5005264539" evidence="8">
    <location>
        <begin position="22"/>
        <end position="259"/>
    </location>
</feature>
<dbReference type="RefSeq" id="WP_047975799.1">
    <property type="nucleotide sequence ID" value="NZ_JWIZ01000002.1"/>
</dbReference>
<dbReference type="GO" id="GO:0046872">
    <property type="term" value="F:metal ion binding"/>
    <property type="evidence" value="ECO:0007669"/>
    <property type="project" value="UniProtKB-KW"/>
</dbReference>
<feature type="compositionally biased region" description="Polar residues" evidence="7">
    <location>
        <begin position="220"/>
        <end position="242"/>
    </location>
</feature>
<keyword evidence="11" id="KW-1185">Reference proteome</keyword>
<dbReference type="STRING" id="67855.RO21_00265"/>
<keyword evidence="3 6" id="KW-0378">Hydrolase</keyword>
<gene>
    <name evidence="10" type="ORF">RO21_00265</name>
</gene>
<dbReference type="GO" id="GO:0004222">
    <property type="term" value="F:metalloendopeptidase activity"/>
    <property type="evidence" value="ECO:0007669"/>
    <property type="project" value="InterPro"/>
</dbReference>
<evidence type="ECO:0000256" key="4">
    <source>
        <dbReference type="ARBA" id="ARBA00022833"/>
    </source>
</evidence>
<proteinExistence type="inferred from homology"/>
<evidence type="ECO:0000256" key="1">
    <source>
        <dbReference type="ARBA" id="ARBA00022670"/>
    </source>
</evidence>
<dbReference type="Gene3D" id="3.30.2010.10">
    <property type="entry name" value="Metalloproteases ('zincins'), catalytic domain"/>
    <property type="match status" value="1"/>
</dbReference>
<comment type="cofactor">
    <cofactor evidence="6">
        <name>Zn(2+)</name>
        <dbReference type="ChEBI" id="CHEBI:29105"/>
    </cofactor>
    <text evidence="6">Binds 1 zinc ion per subunit.</text>
</comment>
<dbReference type="GO" id="GO:0016020">
    <property type="term" value="C:membrane"/>
    <property type="evidence" value="ECO:0007669"/>
    <property type="project" value="TreeGrafter"/>
</dbReference>
<evidence type="ECO:0000256" key="5">
    <source>
        <dbReference type="ARBA" id="ARBA00023049"/>
    </source>
</evidence>
<keyword evidence="8" id="KW-0732">Signal</keyword>
<dbReference type="InterPro" id="IPR001915">
    <property type="entry name" value="Peptidase_M48"/>
</dbReference>
<dbReference type="Pfam" id="PF01435">
    <property type="entry name" value="Peptidase_M48"/>
    <property type="match status" value="1"/>
</dbReference>
<protein>
    <submittedName>
        <fullName evidence="10">Deoxyribonuclease HsdR</fullName>
    </submittedName>
</protein>
<name>A0A0J5S6K3_9PAST</name>
<dbReference type="CDD" id="cd07331">
    <property type="entry name" value="M48C_Oma1_like"/>
    <property type="match status" value="1"/>
</dbReference>
<evidence type="ECO:0000256" key="6">
    <source>
        <dbReference type="RuleBase" id="RU003983"/>
    </source>
</evidence>
<organism evidence="10 11">
    <name type="scientific">Muribacter muris</name>
    <dbReference type="NCBI Taxonomy" id="67855"/>
    <lineage>
        <taxon>Bacteria</taxon>
        <taxon>Pseudomonadati</taxon>
        <taxon>Pseudomonadota</taxon>
        <taxon>Gammaproteobacteria</taxon>
        <taxon>Pasteurellales</taxon>
        <taxon>Pasteurellaceae</taxon>
        <taxon>Muribacter</taxon>
    </lineage>
</organism>
<dbReference type="InterPro" id="IPR051156">
    <property type="entry name" value="Mito/Outer_Membr_Metalloprot"/>
</dbReference>
<dbReference type="PANTHER" id="PTHR22726">
    <property type="entry name" value="METALLOENDOPEPTIDASE OMA1"/>
    <property type="match status" value="1"/>
</dbReference>
<evidence type="ECO:0000313" key="11">
    <source>
        <dbReference type="Proteomes" id="UP000036270"/>
    </source>
</evidence>
<feature type="domain" description="Peptidase M48" evidence="9">
    <location>
        <begin position="57"/>
        <end position="246"/>
    </location>
</feature>
<reference evidence="10 11" key="1">
    <citation type="submission" date="2014-12" db="EMBL/GenBank/DDBJ databases">
        <title>Reclassification of Actinobacillus muris as Muribacter muris.</title>
        <authorList>
            <person name="Christensen H."/>
            <person name="Nicklas W."/>
            <person name="Bisgaard M."/>
        </authorList>
    </citation>
    <scope>NUCLEOTIDE SEQUENCE [LARGE SCALE GENOMIC DNA]</scope>
    <source>
        <strain evidence="10 11">Ackerman80-443D</strain>
    </source>
</reference>
<comment type="similarity">
    <text evidence="6">Belongs to the peptidase M48 family.</text>
</comment>
<evidence type="ECO:0000256" key="8">
    <source>
        <dbReference type="SAM" id="SignalP"/>
    </source>
</evidence>
<evidence type="ECO:0000256" key="2">
    <source>
        <dbReference type="ARBA" id="ARBA00022723"/>
    </source>
</evidence>